<keyword evidence="7" id="KW-1185">Reference proteome</keyword>
<dbReference type="InterPro" id="IPR009072">
    <property type="entry name" value="Histone-fold"/>
</dbReference>
<dbReference type="Pfam" id="PF00125">
    <property type="entry name" value="Histone"/>
    <property type="match status" value="1"/>
</dbReference>
<dbReference type="GO" id="GO:0046982">
    <property type="term" value="F:protein heterodimerization activity"/>
    <property type="evidence" value="ECO:0007669"/>
    <property type="project" value="InterPro"/>
</dbReference>
<dbReference type="PRINTS" id="PR00622">
    <property type="entry name" value="HISTONEH3"/>
</dbReference>
<evidence type="ECO:0000256" key="4">
    <source>
        <dbReference type="ARBA" id="ARBA00023269"/>
    </source>
</evidence>
<evidence type="ECO:0000256" key="3">
    <source>
        <dbReference type="ARBA" id="ARBA00022454"/>
    </source>
</evidence>
<keyword evidence="3" id="KW-0158">Chromosome</keyword>
<comment type="caution">
    <text evidence="6">The sequence shown here is derived from an EMBL/GenBank/DDBJ whole genome shotgun (WGS) entry which is preliminary data.</text>
</comment>
<dbReference type="AlphaFoldDB" id="A0A9P8CSY0"/>
<dbReference type="InterPro" id="IPR000164">
    <property type="entry name" value="Histone_H3/CENP-A"/>
</dbReference>
<evidence type="ECO:0000256" key="1">
    <source>
        <dbReference type="ARBA" id="ARBA00004286"/>
    </source>
</evidence>
<dbReference type="RefSeq" id="XP_046121756.1">
    <property type="nucleotide sequence ID" value="XM_046266739.1"/>
</dbReference>
<dbReference type="OrthoDB" id="10250851at2759"/>
<evidence type="ECO:0000256" key="2">
    <source>
        <dbReference type="ARBA" id="ARBA00010343"/>
    </source>
</evidence>
<comment type="similarity">
    <text evidence="2">Belongs to the histone H3 family.</text>
</comment>
<dbReference type="PANTHER" id="PTHR11426">
    <property type="entry name" value="HISTONE H3"/>
    <property type="match status" value="1"/>
</dbReference>
<keyword evidence="4" id="KW-0544">Nucleosome core</keyword>
<dbReference type="GeneID" id="70297642"/>
<dbReference type="EMBL" id="MU251244">
    <property type="protein sequence ID" value="KAG9257832.1"/>
    <property type="molecule type" value="Genomic_DNA"/>
</dbReference>
<reference evidence="6" key="1">
    <citation type="journal article" date="2021" name="IMA Fungus">
        <title>Genomic characterization of three marine fungi, including Emericellopsis atlantica sp. nov. with signatures of a generalist lifestyle and marine biomass degradation.</title>
        <authorList>
            <person name="Hagestad O.C."/>
            <person name="Hou L."/>
            <person name="Andersen J.H."/>
            <person name="Hansen E.H."/>
            <person name="Altermark B."/>
            <person name="Li C."/>
            <person name="Kuhnert E."/>
            <person name="Cox R.J."/>
            <person name="Crous P.W."/>
            <person name="Spatafora J.W."/>
            <person name="Lail K."/>
            <person name="Amirebrahimi M."/>
            <person name="Lipzen A."/>
            <person name="Pangilinan J."/>
            <person name="Andreopoulos W."/>
            <person name="Hayes R.D."/>
            <person name="Ng V."/>
            <person name="Grigoriev I.V."/>
            <person name="Jackson S.A."/>
            <person name="Sutton T.D.S."/>
            <person name="Dobson A.D.W."/>
            <person name="Rama T."/>
        </authorList>
    </citation>
    <scope>NUCLEOTIDE SEQUENCE</scope>
    <source>
        <strain evidence="6">TS7</strain>
    </source>
</reference>
<proteinExistence type="inferred from homology"/>
<evidence type="ECO:0000313" key="6">
    <source>
        <dbReference type="EMBL" id="KAG9257832.1"/>
    </source>
</evidence>
<name>A0A9P8CSY0_9HYPO</name>
<dbReference type="SUPFAM" id="SSF47113">
    <property type="entry name" value="Histone-fold"/>
    <property type="match status" value="1"/>
</dbReference>
<accession>A0A9P8CSY0</accession>
<feature type="domain" description="Core Histone H2A/H2B/H3" evidence="5">
    <location>
        <begin position="25"/>
        <end position="78"/>
    </location>
</feature>
<dbReference type="GO" id="GO:0000786">
    <property type="term" value="C:nucleosome"/>
    <property type="evidence" value="ECO:0007669"/>
    <property type="project" value="UniProtKB-KW"/>
</dbReference>
<organism evidence="6 7">
    <name type="scientific">Emericellopsis atlantica</name>
    <dbReference type="NCBI Taxonomy" id="2614577"/>
    <lineage>
        <taxon>Eukaryota</taxon>
        <taxon>Fungi</taxon>
        <taxon>Dikarya</taxon>
        <taxon>Ascomycota</taxon>
        <taxon>Pezizomycotina</taxon>
        <taxon>Sordariomycetes</taxon>
        <taxon>Hypocreomycetidae</taxon>
        <taxon>Hypocreales</taxon>
        <taxon>Bionectriaceae</taxon>
        <taxon>Emericellopsis</taxon>
    </lineage>
</organism>
<sequence>MVELRPPFVTTRLRSRPATRRVIKKKPALLINKEPFARLVQEITQDIAAEVSFQRSALLTLQEIVELNLVQMFTLASHRNAK</sequence>
<gene>
    <name evidence="6" type="ORF">F5Z01DRAFT_733367</name>
</gene>
<dbReference type="GO" id="GO:0003677">
    <property type="term" value="F:DNA binding"/>
    <property type="evidence" value="ECO:0007669"/>
    <property type="project" value="InterPro"/>
</dbReference>
<dbReference type="PROSITE" id="PS00959">
    <property type="entry name" value="HISTONE_H3_2"/>
    <property type="match status" value="1"/>
</dbReference>
<protein>
    <recommendedName>
        <fullName evidence="5">Core Histone H2A/H2B/H3 domain-containing protein</fullName>
    </recommendedName>
</protein>
<dbReference type="InterPro" id="IPR007125">
    <property type="entry name" value="H2A/H2B/H3"/>
</dbReference>
<dbReference type="Proteomes" id="UP000887229">
    <property type="component" value="Unassembled WGS sequence"/>
</dbReference>
<comment type="subcellular location">
    <subcellularLocation>
        <location evidence="1">Chromosome</location>
    </subcellularLocation>
</comment>
<evidence type="ECO:0000313" key="7">
    <source>
        <dbReference type="Proteomes" id="UP000887229"/>
    </source>
</evidence>
<dbReference type="GO" id="GO:0030527">
    <property type="term" value="F:structural constituent of chromatin"/>
    <property type="evidence" value="ECO:0007669"/>
    <property type="project" value="InterPro"/>
</dbReference>
<evidence type="ECO:0000259" key="5">
    <source>
        <dbReference type="Pfam" id="PF00125"/>
    </source>
</evidence>
<keyword evidence="4" id="KW-0238">DNA-binding</keyword>
<dbReference type="Gene3D" id="1.10.20.10">
    <property type="entry name" value="Histone, subunit A"/>
    <property type="match status" value="1"/>
</dbReference>